<sequence length="376" mass="43104">MYVNRTSFKIILDSFSKALENEVKTSYLELPPCKKGPQELRFGNRKNLACCVFFGQTRSEIEQFFQKNPNGFIGVNFDVLEDGSLCILNRAFQQLRHVQLDSHSYLGKEVLVPLDPCQIQSIIYQTLCPIITKLDPFFALVEFESRLGSKIKVYGFGKWFADGDRIKNKNARSSGLRIENKNLAYTGHYTPASSHHCLYQLSFFTPATHNLLREILHMLISEAQTNPIPLERKLNQAELAEMSSRFVISKLGFLKDEFIDQIKDRFSECIDPPYYSVEAEALSYFESISIPMGITLLDECSLSSTAEWILSNLAQTHMPEYTFPACGTFGHNFCTNIKQYLDDSYDDDARCSLDSIMNYFEVSFEHEVLKTEEEFS</sequence>
<dbReference type="AlphaFoldDB" id="A0A855IT29"/>
<reference evidence="2" key="1">
    <citation type="submission" date="2016-07" db="EMBL/GenBank/DDBJ databases">
        <title>Nontailed viruses are major unrecognized killers of bacteria in the ocean.</title>
        <authorList>
            <person name="Kauffman K."/>
            <person name="Hussain F."/>
            <person name="Yang J."/>
            <person name="Arevalo P."/>
            <person name="Brown J."/>
            <person name="Cutler M."/>
            <person name="Kelly L."/>
            <person name="Polz M.F."/>
        </authorList>
    </citation>
    <scope>NUCLEOTIDE SEQUENCE [LARGE SCALE GENOMIC DNA]</scope>
    <source>
        <strain evidence="2">10N.261.48.A1</strain>
    </source>
</reference>
<proteinExistence type="predicted"/>
<gene>
    <name evidence="1" type="ORF">BCT50_18875</name>
</gene>
<comment type="caution">
    <text evidence="1">The sequence shown here is derived from an EMBL/GenBank/DDBJ whole genome shotgun (WGS) entry which is preliminary data.</text>
</comment>
<evidence type="ECO:0000313" key="2">
    <source>
        <dbReference type="Proteomes" id="UP000235554"/>
    </source>
</evidence>
<dbReference type="RefSeq" id="WP_102554719.1">
    <property type="nucleotide sequence ID" value="NZ_MCZJ01000008.1"/>
</dbReference>
<dbReference type="EMBL" id="MCZJ01000008">
    <property type="protein sequence ID" value="PMM60905.1"/>
    <property type="molecule type" value="Genomic_DNA"/>
</dbReference>
<evidence type="ECO:0000313" key="1">
    <source>
        <dbReference type="EMBL" id="PMM60905.1"/>
    </source>
</evidence>
<name>A0A855IT29_9VIBR</name>
<protein>
    <submittedName>
        <fullName evidence="1">Uncharacterized protein</fullName>
    </submittedName>
</protein>
<organism evidence="1 2">
    <name type="scientific">Vibrio lentus</name>
    <dbReference type="NCBI Taxonomy" id="136468"/>
    <lineage>
        <taxon>Bacteria</taxon>
        <taxon>Pseudomonadati</taxon>
        <taxon>Pseudomonadota</taxon>
        <taxon>Gammaproteobacteria</taxon>
        <taxon>Vibrionales</taxon>
        <taxon>Vibrionaceae</taxon>
        <taxon>Vibrio</taxon>
    </lineage>
</organism>
<accession>A0A855IT29</accession>
<dbReference type="Proteomes" id="UP000235554">
    <property type="component" value="Unassembled WGS sequence"/>
</dbReference>